<dbReference type="InterPro" id="IPR013103">
    <property type="entry name" value="RVT_2"/>
</dbReference>
<gene>
    <name evidence="19" type="ORF">DDE83_009091</name>
</gene>
<evidence type="ECO:0000256" key="15">
    <source>
        <dbReference type="ARBA" id="ARBA00048173"/>
    </source>
</evidence>
<dbReference type="InterPro" id="IPR057670">
    <property type="entry name" value="SH3_retrovirus"/>
</dbReference>
<keyword evidence="20" id="KW-1185">Reference proteome</keyword>
<comment type="caution">
    <text evidence="19">The sequence shown here is derived from an EMBL/GenBank/DDBJ whole genome shotgun (WGS) entry which is preliminary data.</text>
</comment>
<keyword evidence="3" id="KW-0540">Nuclease</keyword>
<keyword evidence="6" id="KW-0378">Hydrolase</keyword>
<proteinExistence type="predicted"/>
<reference evidence="20" key="1">
    <citation type="submission" date="2018-05" db="EMBL/GenBank/DDBJ databases">
        <title>Draft genome sequence of Stemphylium lycopersici strain CIDEFI 213.</title>
        <authorList>
            <person name="Medina R."/>
            <person name="Franco M.E.E."/>
            <person name="Lucentini C.G."/>
            <person name="Saparrat M.C.N."/>
            <person name="Balatti P.A."/>
        </authorList>
    </citation>
    <scope>NUCLEOTIDE SEQUENCE [LARGE SCALE GENOMIC DNA]</scope>
    <source>
        <strain evidence="20">CIDEFI 213</strain>
    </source>
</reference>
<evidence type="ECO:0000256" key="3">
    <source>
        <dbReference type="ARBA" id="ARBA00022722"/>
    </source>
</evidence>
<dbReference type="Pfam" id="PF07727">
    <property type="entry name" value="RVT_2"/>
    <property type="match status" value="1"/>
</dbReference>
<feature type="compositionally biased region" description="Pro residues" evidence="17">
    <location>
        <begin position="865"/>
        <end position="877"/>
    </location>
</feature>
<dbReference type="GO" id="GO:0015074">
    <property type="term" value="P:DNA integration"/>
    <property type="evidence" value="ECO:0007669"/>
    <property type="project" value="UniProtKB-KW"/>
</dbReference>
<keyword evidence="4" id="KW-0479">Metal-binding</keyword>
<keyword evidence="2" id="KW-0548">Nucleotidyltransferase</keyword>
<dbReference type="GO" id="GO:0003723">
    <property type="term" value="F:RNA binding"/>
    <property type="evidence" value="ECO:0007669"/>
    <property type="project" value="UniProtKB-KW"/>
</dbReference>
<dbReference type="Pfam" id="PF25597">
    <property type="entry name" value="SH3_retrovirus"/>
    <property type="match status" value="1"/>
</dbReference>
<evidence type="ECO:0000256" key="16">
    <source>
        <dbReference type="ARBA" id="ARBA00049244"/>
    </source>
</evidence>
<keyword evidence="7" id="KW-0460">Magnesium</keyword>
<feature type="compositionally biased region" description="Basic and acidic residues" evidence="17">
    <location>
        <begin position="895"/>
        <end position="907"/>
    </location>
</feature>
<dbReference type="GO" id="GO:0003887">
    <property type="term" value="F:DNA-directed DNA polymerase activity"/>
    <property type="evidence" value="ECO:0007669"/>
    <property type="project" value="UniProtKB-KW"/>
</dbReference>
<evidence type="ECO:0000256" key="8">
    <source>
        <dbReference type="ARBA" id="ARBA00022884"/>
    </source>
</evidence>
<dbReference type="GO" id="GO:0046872">
    <property type="term" value="F:metal ion binding"/>
    <property type="evidence" value="ECO:0007669"/>
    <property type="project" value="UniProtKB-KW"/>
</dbReference>
<keyword evidence="12" id="KW-0238">DNA-binding</keyword>
<dbReference type="PANTHER" id="PTHR42648:SF11">
    <property type="entry name" value="TRANSPOSON TY4-P GAG-POL POLYPROTEIN"/>
    <property type="match status" value="1"/>
</dbReference>
<dbReference type="GO" id="GO:0006310">
    <property type="term" value="P:DNA recombination"/>
    <property type="evidence" value="ECO:0007669"/>
    <property type="project" value="UniProtKB-KW"/>
</dbReference>
<dbReference type="OrthoDB" id="3564818at2759"/>
<dbReference type="SUPFAM" id="SSF53098">
    <property type="entry name" value="Ribonuclease H-like"/>
    <property type="match status" value="1"/>
</dbReference>
<keyword evidence="13" id="KW-0233">DNA recombination</keyword>
<organism evidence="19 20">
    <name type="scientific">Stemphylium lycopersici</name>
    <name type="common">Tomato gray leaf spot disease fungus</name>
    <name type="synonym">Thyrospora lycopersici</name>
    <dbReference type="NCBI Taxonomy" id="183478"/>
    <lineage>
        <taxon>Eukaryota</taxon>
        <taxon>Fungi</taxon>
        <taxon>Dikarya</taxon>
        <taxon>Ascomycota</taxon>
        <taxon>Pezizomycotina</taxon>
        <taxon>Dothideomycetes</taxon>
        <taxon>Pleosporomycetidae</taxon>
        <taxon>Pleosporales</taxon>
        <taxon>Pleosporineae</taxon>
        <taxon>Pleosporaceae</taxon>
        <taxon>Stemphylium</taxon>
    </lineage>
</organism>
<evidence type="ECO:0000256" key="10">
    <source>
        <dbReference type="ARBA" id="ARBA00022918"/>
    </source>
</evidence>
<dbReference type="PROSITE" id="PS50994">
    <property type="entry name" value="INTEGRASE"/>
    <property type="match status" value="1"/>
</dbReference>
<dbReference type="STRING" id="183478.A0A364MRH8"/>
<evidence type="ECO:0000256" key="2">
    <source>
        <dbReference type="ARBA" id="ARBA00022695"/>
    </source>
</evidence>
<name>A0A364MRH8_STELY</name>
<evidence type="ECO:0000256" key="11">
    <source>
        <dbReference type="ARBA" id="ARBA00022932"/>
    </source>
</evidence>
<dbReference type="InterPro" id="IPR012337">
    <property type="entry name" value="RNaseH-like_sf"/>
</dbReference>
<evidence type="ECO:0000313" key="20">
    <source>
        <dbReference type="Proteomes" id="UP000249619"/>
    </source>
</evidence>
<sequence length="1299" mass="145982">MATTISPYANSARLKGRASWQYWYTQFKFNAKAKGIWETVNPDAQAANSHSATPPKRPRAPSVDEVQSDYEKSLAEYRVDAADWQATAKALQNLWDWVYATVDEQLLAPVLIRLADGPDQSLQELVKCLKKELAPTEASNQLLVRQEYRAILEQARSGSMEPQDWYNAWQVSRMKAEGLDIPEVLGELAVVDFLSAVGARYAPEWANTTPLGKPTQKPTQLTKERAGKILNRLHIARYSELRKELQKSGHKIPQQQSSFTPAYPGGVVAAILDPAALTADKALGVYYTRDFEAHELSESTILDSGAAVHLVNSKQLLEPGSFEPTRILETVEAGTQAFPISGRGTRVLKGVLNGPRGKRTEDLTLTNVAVVEGFHLNIVSEARLQIKGVWYLGLDNTLRMGSLEQSIVLAKLERRYNLSFIEYKPLSSYPRLVMNVTTAAKSSWTTHPRSDSPEIWHQRAGHLGPRALEALVEAARGVRIKGIERVKCKHCAQTHAKQVISRRPKERAPRPYWRISWDLFDMPEGRLGEQWIQVIKDEYSGKLHVYVLHAKSIGEIMRTFYSFEAVIKARYKLWLVNISQDNDPSTLPWRGTSQFQQWCEKRGITIEPAPPHTHEPNGAAERAGQELITKSIKMRSSANLPEKLWPEIVQAAAWLYNISPSAARGFKSPNEMLDQWTRGYYKYYQPEPVKRLTADLRPDWSGVYAYGSRAYPLNKDRAAGRLKKSFKTLPRGHIGYLVGYQASNIYRIWVPALEQVITTRNVTFDESLRYEGKTREIPKEDAILIVNTISDGEISDAAEAIDQLVSTSQASVEATEDFLQAHELQVIRSVEGPSQILSSSSNAAREARWADASQRSREQQKGQPGPLPTPETTPAPPSAEVQSTPVLTPASRAAGRRDEPLSSRELQEPGGSSSTDAQRQRPQEGVLASASEEAQDAAEVPDATPGAPPRAPTKRTYTKKVWGPPKRQSARLLQQRDPEMGGEGAHSLIYNPLKALELENLLPELEATDRRLTTVHAVVGAATRKEKELKAHFDDLPKLPNKWKDLYSHQYGALFRQAAQREIDTLLSKGTWVEQELQTAVRPLPLKWVFTYKTDADGCFQKCKARLVVRGDLQAKDTLHSTYAATLASRSFRMAMAIAAEFDMEIRQLDVVGAFLNAHINSESEILCDLPDGYKKAGRCVKLRRALYGLRDSPLLWYNEFSSTLEKLNLHASKEEPCLFFDKERRILLLFYVDDILLLYNRAQQKEAYELLEAIKDTYEVEDKGEASWFLGMRIVRDHSQALRIGCDRLVPELPVGNR</sequence>
<evidence type="ECO:0000256" key="9">
    <source>
        <dbReference type="ARBA" id="ARBA00022908"/>
    </source>
</evidence>
<dbReference type="InterPro" id="IPR036397">
    <property type="entry name" value="RNaseH_sf"/>
</dbReference>
<evidence type="ECO:0000256" key="12">
    <source>
        <dbReference type="ARBA" id="ARBA00023125"/>
    </source>
</evidence>
<keyword evidence="8" id="KW-0694">RNA-binding</keyword>
<evidence type="ECO:0000313" key="19">
    <source>
        <dbReference type="EMBL" id="RAR00575.1"/>
    </source>
</evidence>
<feature type="region of interest" description="Disordered" evidence="17">
    <location>
        <begin position="44"/>
        <end position="65"/>
    </location>
</feature>
<evidence type="ECO:0000256" key="7">
    <source>
        <dbReference type="ARBA" id="ARBA00022842"/>
    </source>
</evidence>
<evidence type="ECO:0000256" key="17">
    <source>
        <dbReference type="SAM" id="MobiDB-lite"/>
    </source>
</evidence>
<keyword evidence="5" id="KW-0255">Endonuclease</keyword>
<keyword evidence="11" id="KW-0808">Transferase</keyword>
<comment type="catalytic activity">
    <reaction evidence="16">
        <text>DNA(n) + a 2'-deoxyribonucleoside 5'-triphosphate = DNA(n+1) + diphosphate</text>
        <dbReference type="Rhea" id="RHEA:22508"/>
        <dbReference type="Rhea" id="RHEA-COMP:17339"/>
        <dbReference type="Rhea" id="RHEA-COMP:17340"/>
        <dbReference type="ChEBI" id="CHEBI:33019"/>
        <dbReference type="ChEBI" id="CHEBI:61560"/>
        <dbReference type="ChEBI" id="CHEBI:173112"/>
        <dbReference type="EC" id="2.7.7.7"/>
    </reaction>
</comment>
<feature type="region of interest" description="Disordered" evidence="17">
    <location>
        <begin position="835"/>
        <end position="969"/>
    </location>
</feature>
<feature type="compositionally biased region" description="Basic and acidic residues" evidence="17">
    <location>
        <begin position="845"/>
        <end position="860"/>
    </location>
</feature>
<comment type="catalytic activity">
    <reaction evidence="15">
        <text>DNA(n) + a 2'-deoxyribonucleoside 5'-triphosphate = DNA(n+1) + diphosphate</text>
        <dbReference type="Rhea" id="RHEA:22508"/>
        <dbReference type="Rhea" id="RHEA-COMP:17339"/>
        <dbReference type="Rhea" id="RHEA-COMP:17340"/>
        <dbReference type="ChEBI" id="CHEBI:33019"/>
        <dbReference type="ChEBI" id="CHEBI:61560"/>
        <dbReference type="ChEBI" id="CHEBI:173112"/>
        <dbReference type="EC" id="2.7.7.49"/>
    </reaction>
</comment>
<evidence type="ECO:0000256" key="4">
    <source>
        <dbReference type="ARBA" id="ARBA00022723"/>
    </source>
</evidence>
<evidence type="ECO:0000256" key="1">
    <source>
        <dbReference type="ARBA" id="ARBA00022578"/>
    </source>
</evidence>
<keyword evidence="14" id="KW-0511">Multifunctional enzyme</keyword>
<dbReference type="GO" id="GO:0032196">
    <property type="term" value="P:transposition"/>
    <property type="evidence" value="ECO:0007669"/>
    <property type="project" value="UniProtKB-KW"/>
</dbReference>
<evidence type="ECO:0000256" key="5">
    <source>
        <dbReference type="ARBA" id="ARBA00022759"/>
    </source>
</evidence>
<evidence type="ECO:0000256" key="13">
    <source>
        <dbReference type="ARBA" id="ARBA00023172"/>
    </source>
</evidence>
<keyword evidence="11" id="KW-0239">DNA-directed DNA polymerase</keyword>
<dbReference type="GO" id="GO:0004519">
    <property type="term" value="F:endonuclease activity"/>
    <property type="evidence" value="ECO:0007669"/>
    <property type="project" value="UniProtKB-KW"/>
</dbReference>
<accession>A0A364MRH8</accession>
<dbReference type="GO" id="GO:0005634">
    <property type="term" value="C:nucleus"/>
    <property type="evidence" value="ECO:0007669"/>
    <property type="project" value="UniProtKB-ARBA"/>
</dbReference>
<dbReference type="EMBL" id="QGDH01000358">
    <property type="protein sequence ID" value="RAR00575.1"/>
    <property type="molecule type" value="Genomic_DNA"/>
</dbReference>
<dbReference type="GO" id="GO:0016787">
    <property type="term" value="F:hydrolase activity"/>
    <property type="evidence" value="ECO:0007669"/>
    <property type="project" value="UniProtKB-KW"/>
</dbReference>
<keyword evidence="10 19" id="KW-0695">RNA-directed DNA polymerase</keyword>
<evidence type="ECO:0000256" key="14">
    <source>
        <dbReference type="ARBA" id="ARBA00023268"/>
    </source>
</evidence>
<evidence type="ECO:0000256" key="6">
    <source>
        <dbReference type="ARBA" id="ARBA00022801"/>
    </source>
</evidence>
<dbReference type="Proteomes" id="UP000249619">
    <property type="component" value="Unassembled WGS sequence"/>
</dbReference>
<feature type="domain" description="Integrase catalytic" evidence="18">
    <location>
        <begin position="505"/>
        <end position="677"/>
    </location>
</feature>
<keyword evidence="9" id="KW-0229">DNA integration</keyword>
<keyword evidence="1" id="KW-0815">Transposition</keyword>
<dbReference type="InterPro" id="IPR001584">
    <property type="entry name" value="Integrase_cat-core"/>
</dbReference>
<dbReference type="GO" id="GO:0003677">
    <property type="term" value="F:DNA binding"/>
    <property type="evidence" value="ECO:0007669"/>
    <property type="project" value="UniProtKB-KW"/>
</dbReference>
<dbReference type="InterPro" id="IPR039537">
    <property type="entry name" value="Retrotran_Ty1/copia-like"/>
</dbReference>
<protein>
    <submittedName>
        <fullName evidence="19">Reverse transcriptase domain protein</fullName>
    </submittedName>
</protein>
<dbReference type="GO" id="GO:0003964">
    <property type="term" value="F:RNA-directed DNA polymerase activity"/>
    <property type="evidence" value="ECO:0007669"/>
    <property type="project" value="UniProtKB-KW"/>
</dbReference>
<dbReference type="PANTHER" id="PTHR42648">
    <property type="entry name" value="TRANSPOSASE, PUTATIVE-RELATED"/>
    <property type="match status" value="1"/>
</dbReference>
<dbReference type="Gene3D" id="3.30.420.10">
    <property type="entry name" value="Ribonuclease H-like superfamily/Ribonuclease H"/>
    <property type="match status" value="1"/>
</dbReference>
<evidence type="ECO:0000259" key="18">
    <source>
        <dbReference type="PROSITE" id="PS50994"/>
    </source>
</evidence>